<dbReference type="GO" id="GO:0016301">
    <property type="term" value="F:kinase activity"/>
    <property type="evidence" value="ECO:0007669"/>
    <property type="project" value="UniProtKB-KW"/>
</dbReference>
<dbReference type="InterPro" id="IPR011009">
    <property type="entry name" value="Kinase-like_dom_sf"/>
</dbReference>
<dbReference type="SMART" id="SM00220">
    <property type="entry name" value="S_TKc"/>
    <property type="match status" value="1"/>
</dbReference>
<dbReference type="PANTHER" id="PTHR27006">
    <property type="entry name" value="PROMASTIGOTE SURFACE ANTIGEN PROTEIN PSA"/>
    <property type="match status" value="1"/>
</dbReference>
<protein>
    <submittedName>
        <fullName evidence="2">Phosphorylase kinase, gamma catalytic subunit</fullName>
    </submittedName>
</protein>
<dbReference type="InterPro" id="IPR008271">
    <property type="entry name" value="Ser/Thr_kinase_AS"/>
</dbReference>
<dbReference type="EMBL" id="BQNB010020168">
    <property type="protein sequence ID" value="GJT93059.1"/>
    <property type="molecule type" value="Genomic_DNA"/>
</dbReference>
<evidence type="ECO:0000313" key="3">
    <source>
        <dbReference type="Proteomes" id="UP001151760"/>
    </source>
</evidence>
<proteinExistence type="predicted"/>
<organism evidence="2 3">
    <name type="scientific">Tanacetum coccineum</name>
    <dbReference type="NCBI Taxonomy" id="301880"/>
    <lineage>
        <taxon>Eukaryota</taxon>
        <taxon>Viridiplantae</taxon>
        <taxon>Streptophyta</taxon>
        <taxon>Embryophyta</taxon>
        <taxon>Tracheophyta</taxon>
        <taxon>Spermatophyta</taxon>
        <taxon>Magnoliopsida</taxon>
        <taxon>eudicotyledons</taxon>
        <taxon>Gunneridae</taxon>
        <taxon>Pentapetalae</taxon>
        <taxon>asterids</taxon>
        <taxon>campanulids</taxon>
        <taxon>Asterales</taxon>
        <taxon>Asteraceae</taxon>
        <taxon>Asteroideae</taxon>
        <taxon>Anthemideae</taxon>
        <taxon>Anthemidinae</taxon>
        <taxon>Tanacetum</taxon>
    </lineage>
</organism>
<keyword evidence="2" id="KW-0418">Kinase</keyword>
<name>A0ABQ5I060_9ASTR</name>
<dbReference type="Proteomes" id="UP001151760">
    <property type="component" value="Unassembled WGS sequence"/>
</dbReference>
<sequence length="319" mass="35382">MSIPQTSSNNDDKILSISFSLFALPGHGSTSSVGRKSNAIFALPGHGSTSSVGRKSNAIFALPGHRSTSSVGRKSNAIFGRKLKIDMAAYGWKVRTSPRRIDDIHVAVKRLTKVSHDENIIIYEFMSKNSLTSLLSDNKQRKTLHWSRRVDIIKGIANGLSYLHNEATVNLIHRDIKPANILLDDNMVAKIADFGTTKNVKDNNNSPAKGTLELCSKTHMHSFSVIIHEMLNRMKAVEDGRPHISSVKSQAAHDCSLDKIVVEVEKDYECMTSEETVECKLKTVADHENASVSIVVHMFFDLVKEQDGKPKDVNNEKYV</sequence>
<keyword evidence="3" id="KW-1185">Reference proteome</keyword>
<dbReference type="PROSITE" id="PS50011">
    <property type="entry name" value="PROTEIN_KINASE_DOM"/>
    <property type="match status" value="1"/>
</dbReference>
<accession>A0ABQ5I060</accession>
<dbReference type="Pfam" id="PF00069">
    <property type="entry name" value="Pkinase"/>
    <property type="match status" value="1"/>
</dbReference>
<comment type="caution">
    <text evidence="2">The sequence shown here is derived from an EMBL/GenBank/DDBJ whole genome shotgun (WGS) entry which is preliminary data.</text>
</comment>
<dbReference type="Gene3D" id="1.10.510.10">
    <property type="entry name" value="Transferase(Phosphotransferase) domain 1"/>
    <property type="match status" value="1"/>
</dbReference>
<dbReference type="PANTHER" id="PTHR27006:SF606">
    <property type="entry name" value="INTERLEUKIN-1 RECEPTOR-ASSOCIATED KINASE 4"/>
    <property type="match status" value="1"/>
</dbReference>
<feature type="domain" description="Protein kinase" evidence="1">
    <location>
        <begin position="19"/>
        <end position="319"/>
    </location>
</feature>
<reference evidence="2" key="2">
    <citation type="submission" date="2022-01" db="EMBL/GenBank/DDBJ databases">
        <authorList>
            <person name="Yamashiro T."/>
            <person name="Shiraishi A."/>
            <person name="Satake H."/>
            <person name="Nakayama K."/>
        </authorList>
    </citation>
    <scope>NUCLEOTIDE SEQUENCE</scope>
</reference>
<evidence type="ECO:0000313" key="2">
    <source>
        <dbReference type="EMBL" id="GJT93059.1"/>
    </source>
</evidence>
<keyword evidence="2" id="KW-0808">Transferase</keyword>
<dbReference type="InterPro" id="IPR000719">
    <property type="entry name" value="Prot_kinase_dom"/>
</dbReference>
<dbReference type="PROSITE" id="PS00108">
    <property type="entry name" value="PROTEIN_KINASE_ST"/>
    <property type="match status" value="1"/>
</dbReference>
<evidence type="ECO:0000259" key="1">
    <source>
        <dbReference type="PROSITE" id="PS50011"/>
    </source>
</evidence>
<reference evidence="2" key="1">
    <citation type="journal article" date="2022" name="Int. J. Mol. Sci.">
        <title>Draft Genome of Tanacetum Coccineum: Genomic Comparison of Closely Related Tanacetum-Family Plants.</title>
        <authorList>
            <person name="Yamashiro T."/>
            <person name="Shiraishi A."/>
            <person name="Nakayama K."/>
            <person name="Satake H."/>
        </authorList>
    </citation>
    <scope>NUCLEOTIDE SEQUENCE</scope>
</reference>
<gene>
    <name evidence="2" type="ORF">Tco_1081904</name>
</gene>
<dbReference type="SUPFAM" id="SSF56112">
    <property type="entry name" value="Protein kinase-like (PK-like)"/>
    <property type="match status" value="1"/>
</dbReference>